<dbReference type="Proteomes" id="UP000199595">
    <property type="component" value="Unassembled WGS sequence"/>
</dbReference>
<dbReference type="SUPFAM" id="SSF52540">
    <property type="entry name" value="P-loop containing nucleoside triphosphate hydrolases"/>
    <property type="match status" value="1"/>
</dbReference>
<dbReference type="InterPro" id="IPR027417">
    <property type="entry name" value="P-loop_NTPase"/>
</dbReference>
<protein>
    <recommendedName>
        <fullName evidence="3">NACHT domain-containing protein</fullName>
    </recommendedName>
</protein>
<gene>
    <name evidence="1" type="ORF">SAMN05444411_102240</name>
</gene>
<organism evidence="1 2">
    <name type="scientific">Lutibacter oricola</name>
    <dbReference type="NCBI Taxonomy" id="762486"/>
    <lineage>
        <taxon>Bacteria</taxon>
        <taxon>Pseudomonadati</taxon>
        <taxon>Bacteroidota</taxon>
        <taxon>Flavobacteriia</taxon>
        <taxon>Flavobacteriales</taxon>
        <taxon>Flavobacteriaceae</taxon>
        <taxon>Lutibacter</taxon>
    </lineage>
</organism>
<dbReference type="Gene3D" id="3.40.50.300">
    <property type="entry name" value="P-loop containing nucleotide triphosphate hydrolases"/>
    <property type="match status" value="1"/>
</dbReference>
<sequence length="1232" mass="147105">MLTWEFGNNLGVILLAYCIVMKGIRSKIFYIENKHHFFDTIRPVKEGKASVSELCIASVEWFKQELKDYYSEGVPPINISEENSVIRQDFEESTSLSVSFSVKILNTFLCYFLAPKNKKINAYYQEHRKEHLISFFRQIKVHKTNNKYREDYNSFTDIIQPLIIKKFRECNLKLNKNWDWEFLIEEDLTQKLSNTDKGNPKFEQGVPKKNVLTLGEGFNDYLHKLQKEFSVIRLDVVNFEMPIENFINLPILKVNNFLKTQLNKLEKKQLYLSGSKDSQEKQFKINSKKINEIKRILEEKHDINNVIELGKDIFINASAGEGKSTLLRWLTHHYAKNTGIHVFPIFIELKYNTFNDLNKLINRTLKNYGLDESSYFGYRILLFLDGYDEFTGNKTNLINEISDFKKQNDVQIVFSGRNIPKFSNHHFDVVIYNLSPLSSSNIEIIFHKYLGNENGKLYYNFILNKGLEHHLQKPLYLTFLLSFIKRRIESNIFKVEEIAKVIVNKGKLLHNLIIDEFIKKYEGDKTDIEKERWKEQKNYEVELISYLAYKMTFELKNLEVINKEKAKNLFNEYILKNSKLSRLNPSKVINQLEKHNILCLNDGLLYFDKKELRLFFTAIYFRDTINSLNDFNRKKIFLTKQTGNEDAWNSIQTYLIGFLNPDLILDDFKINDFKRPPIFYKSLTQKFELALEFINQKNYPIKYDYINESYLISFIKLMISKREYMDYHKDEKMYMLSWRLILRLLIQRFNIPINYIPKWLEEKLNHYFFKFIYHLDIPYKIYSITNSFTKYDLKLSFSEVLKLTEDIKSSYFAIKDKRYFYDKIIRHKAASIRLTEEEETDFVYEYLFKRNSSKKYQQVFSINSLAIRLYVDKFIFNHSNKLINYLFEKTPNANKFTYKRYLQYRLDSFNHWIRVDSKELKPQSIIRMVEFIKKLFLSSNKLDISVYNRLDLKQGDEITIALSRDIIKILFDESYSTKQRQRAFFFCFEYGSEKEMNLLIDLYRQNDKKNIKFCNKALNEFLPDEKIGLGCIEYNAQLNLVSEVLVFLDNREFKSFEYYERTLEFSRKIIQNIKATNSKLNETILALLKLHKNDTLTFYILGYLAKFKVEDAIPLLINLLGNNYFRTHAYNTLSVISPSCFYKYKYDFKEIYSNIYAVLNSFKVQKYTSPLRGKLLVAIDVGDDYMLKLVREILKKHKQNIYETDLEIFEMIDVLLTDKCKKIEEYNKKTPS</sequence>
<evidence type="ECO:0000313" key="1">
    <source>
        <dbReference type="EMBL" id="SDW81894.1"/>
    </source>
</evidence>
<reference evidence="1 2" key="1">
    <citation type="submission" date="2016-10" db="EMBL/GenBank/DDBJ databases">
        <authorList>
            <person name="de Groot N.N."/>
        </authorList>
    </citation>
    <scope>NUCLEOTIDE SEQUENCE [LARGE SCALE GENOMIC DNA]</scope>
    <source>
        <strain evidence="1 2">DSM 24956</strain>
    </source>
</reference>
<dbReference type="STRING" id="762486.SAMN05444411_102240"/>
<name>A0A1H2WNP9_9FLAO</name>
<accession>A0A1H2WNP9</accession>
<dbReference type="EMBL" id="FNNJ01000002">
    <property type="protein sequence ID" value="SDW81894.1"/>
    <property type="molecule type" value="Genomic_DNA"/>
</dbReference>
<evidence type="ECO:0000313" key="2">
    <source>
        <dbReference type="Proteomes" id="UP000199595"/>
    </source>
</evidence>
<proteinExistence type="predicted"/>
<evidence type="ECO:0008006" key="3">
    <source>
        <dbReference type="Google" id="ProtNLM"/>
    </source>
</evidence>
<keyword evidence="2" id="KW-1185">Reference proteome</keyword>
<dbReference type="AlphaFoldDB" id="A0A1H2WNP9"/>